<feature type="signal peptide" evidence="2">
    <location>
        <begin position="1"/>
        <end position="23"/>
    </location>
</feature>
<dbReference type="Proteomes" id="UP001500301">
    <property type="component" value="Unassembled WGS sequence"/>
</dbReference>
<gene>
    <name evidence="4" type="ORF">GCM10022263_04170</name>
</gene>
<dbReference type="CDD" id="cd00146">
    <property type="entry name" value="PKD"/>
    <property type="match status" value="1"/>
</dbReference>
<sequence>MKAAAAFATAVVVAILPASTAEADSKPTPTSMPTAGTNDNGFWLTHSNSSSGQPGKGAPPDAAGIPASPTAGSAACQAAVAVTGEFVDHEFCTDDDSDGPTLADIQKAFAELKLTPGTLVIQPPDGLTLVNFKTNFYTTSTTPITTTVNLLGQQVTLEATPATYTWHFGDGTSTSTTEPGAAYPDLTITHDYRRTGEYGPSLSTTYTGRYRVGEGPWQAIPGTVTIDGPAQPLRAIEAEPKLVGY</sequence>
<comment type="caution">
    <text evidence="4">The sequence shown here is derived from an EMBL/GenBank/DDBJ whole genome shotgun (WGS) entry which is preliminary data.</text>
</comment>
<name>A0ABP6USA6_9ACTN</name>
<dbReference type="EMBL" id="BAABBB010000003">
    <property type="protein sequence ID" value="GAA3519482.1"/>
    <property type="molecule type" value="Genomic_DNA"/>
</dbReference>
<protein>
    <recommendedName>
        <fullName evidence="3">PKD domain-containing protein</fullName>
    </recommendedName>
</protein>
<dbReference type="Pfam" id="PF00801">
    <property type="entry name" value="PKD"/>
    <property type="match status" value="1"/>
</dbReference>
<evidence type="ECO:0000256" key="1">
    <source>
        <dbReference type="SAM" id="MobiDB-lite"/>
    </source>
</evidence>
<evidence type="ECO:0000313" key="5">
    <source>
        <dbReference type="Proteomes" id="UP001500301"/>
    </source>
</evidence>
<feature type="chain" id="PRO_5047515844" description="PKD domain-containing protein" evidence="2">
    <location>
        <begin position="24"/>
        <end position="245"/>
    </location>
</feature>
<dbReference type="Gene3D" id="2.60.40.10">
    <property type="entry name" value="Immunoglobulins"/>
    <property type="match status" value="1"/>
</dbReference>
<feature type="domain" description="PKD" evidence="3">
    <location>
        <begin position="160"/>
        <end position="205"/>
    </location>
</feature>
<keyword evidence="2" id="KW-0732">Signal</keyword>
<dbReference type="InterPro" id="IPR013783">
    <property type="entry name" value="Ig-like_fold"/>
</dbReference>
<accession>A0ABP6USA6</accession>
<keyword evidence="5" id="KW-1185">Reference proteome</keyword>
<proteinExistence type="predicted"/>
<dbReference type="RefSeq" id="WP_257441154.1">
    <property type="nucleotide sequence ID" value="NZ_JAHUBO010000013.1"/>
</dbReference>
<dbReference type="SUPFAM" id="SSF49299">
    <property type="entry name" value="PKD domain"/>
    <property type="match status" value="1"/>
</dbReference>
<dbReference type="PROSITE" id="PS50093">
    <property type="entry name" value="PKD"/>
    <property type="match status" value="1"/>
</dbReference>
<evidence type="ECO:0000313" key="4">
    <source>
        <dbReference type="EMBL" id="GAA3519482.1"/>
    </source>
</evidence>
<reference evidence="5" key="1">
    <citation type="journal article" date="2019" name="Int. J. Syst. Evol. Microbiol.">
        <title>The Global Catalogue of Microorganisms (GCM) 10K type strain sequencing project: providing services to taxonomists for standard genome sequencing and annotation.</title>
        <authorList>
            <consortium name="The Broad Institute Genomics Platform"/>
            <consortium name="The Broad Institute Genome Sequencing Center for Infectious Disease"/>
            <person name="Wu L."/>
            <person name="Ma J."/>
        </authorList>
    </citation>
    <scope>NUCLEOTIDE SEQUENCE [LARGE SCALE GENOMIC DNA]</scope>
    <source>
        <strain evidence="5">JCM 17460</strain>
    </source>
</reference>
<feature type="compositionally biased region" description="Polar residues" evidence="1">
    <location>
        <begin position="27"/>
        <end position="53"/>
    </location>
</feature>
<evidence type="ECO:0000259" key="3">
    <source>
        <dbReference type="PROSITE" id="PS50093"/>
    </source>
</evidence>
<evidence type="ECO:0000256" key="2">
    <source>
        <dbReference type="SAM" id="SignalP"/>
    </source>
</evidence>
<dbReference type="InterPro" id="IPR035986">
    <property type="entry name" value="PKD_dom_sf"/>
</dbReference>
<feature type="region of interest" description="Disordered" evidence="1">
    <location>
        <begin position="21"/>
        <end position="70"/>
    </location>
</feature>
<dbReference type="InterPro" id="IPR000601">
    <property type="entry name" value="PKD_dom"/>
</dbReference>
<organism evidence="4 5">
    <name type="scientific">Nocardioides daeguensis</name>
    <dbReference type="NCBI Taxonomy" id="908359"/>
    <lineage>
        <taxon>Bacteria</taxon>
        <taxon>Bacillati</taxon>
        <taxon>Actinomycetota</taxon>
        <taxon>Actinomycetes</taxon>
        <taxon>Propionibacteriales</taxon>
        <taxon>Nocardioidaceae</taxon>
        <taxon>Nocardioides</taxon>
    </lineage>
</organism>